<dbReference type="Gene3D" id="3.40.50.1820">
    <property type="entry name" value="alpha/beta hydrolase"/>
    <property type="match status" value="1"/>
</dbReference>
<evidence type="ECO:0008006" key="4">
    <source>
        <dbReference type="Google" id="ProtNLM"/>
    </source>
</evidence>
<evidence type="ECO:0000313" key="3">
    <source>
        <dbReference type="Proteomes" id="UP001363010"/>
    </source>
</evidence>
<proteinExistence type="predicted"/>
<organism evidence="2 3">
    <name type="scientific">Variovorax humicola</name>
    <dbReference type="NCBI Taxonomy" id="1769758"/>
    <lineage>
        <taxon>Bacteria</taxon>
        <taxon>Pseudomonadati</taxon>
        <taxon>Pseudomonadota</taxon>
        <taxon>Betaproteobacteria</taxon>
        <taxon>Burkholderiales</taxon>
        <taxon>Comamonadaceae</taxon>
        <taxon>Variovorax</taxon>
    </lineage>
</organism>
<feature type="chain" id="PRO_5046041794" description="Dienelactone hydrolase" evidence="1">
    <location>
        <begin position="23"/>
        <end position="208"/>
    </location>
</feature>
<dbReference type="InterPro" id="IPR029058">
    <property type="entry name" value="AB_hydrolase_fold"/>
</dbReference>
<keyword evidence="1" id="KW-0732">Signal</keyword>
<dbReference type="EMBL" id="JBBKZV010000019">
    <property type="protein sequence ID" value="MEJ8825090.1"/>
    <property type="molecule type" value="Genomic_DNA"/>
</dbReference>
<feature type="signal peptide" evidence="1">
    <location>
        <begin position="1"/>
        <end position="22"/>
    </location>
</feature>
<reference evidence="2 3" key="1">
    <citation type="submission" date="2024-03" db="EMBL/GenBank/DDBJ databases">
        <title>Novel species of the genus Variovorax.</title>
        <authorList>
            <person name="Liu Q."/>
            <person name="Xin Y.-H."/>
        </authorList>
    </citation>
    <scope>NUCLEOTIDE SEQUENCE [LARGE SCALE GENOMIC DNA]</scope>
    <source>
        <strain evidence="2 3">KACC 18501</strain>
    </source>
</reference>
<comment type="caution">
    <text evidence="2">The sequence shown here is derived from an EMBL/GenBank/DDBJ whole genome shotgun (WGS) entry which is preliminary data.</text>
</comment>
<dbReference type="SUPFAM" id="SSF53474">
    <property type="entry name" value="alpha/beta-Hydrolases"/>
    <property type="match status" value="1"/>
</dbReference>
<protein>
    <recommendedName>
        <fullName evidence="4">Dienelactone hydrolase</fullName>
    </recommendedName>
</protein>
<sequence length="208" mass="21906">MRIRQRGLLLALGLFLSINALASQAGFRTISVPGLPADPAPIPVALFYPTQSPERSIAMGPFTVHAAMGGTPDAQVKGLIVLSHGNGGSELGHASLAEALARDGYLVAAIRHPGDNWQDRSLLANGPARPSFAAFPTHGTGPSWTPGMPIPTPDGDIGADPPGFDRPAFLKQLSNEIPAHRAAAYQEDADALEWILDMVRNDTCRSST</sequence>
<dbReference type="RefSeq" id="WP_340366118.1">
    <property type="nucleotide sequence ID" value="NZ_JBBKZV010000019.1"/>
</dbReference>
<evidence type="ECO:0000313" key="2">
    <source>
        <dbReference type="EMBL" id="MEJ8825090.1"/>
    </source>
</evidence>
<accession>A0ABU8W594</accession>
<dbReference type="Proteomes" id="UP001363010">
    <property type="component" value="Unassembled WGS sequence"/>
</dbReference>
<name>A0ABU8W594_9BURK</name>
<evidence type="ECO:0000256" key="1">
    <source>
        <dbReference type="SAM" id="SignalP"/>
    </source>
</evidence>
<keyword evidence="3" id="KW-1185">Reference proteome</keyword>
<gene>
    <name evidence="2" type="ORF">WKW80_24185</name>
</gene>